<reference evidence="2 3" key="1">
    <citation type="submission" date="2017-03" db="EMBL/GenBank/DDBJ databases">
        <title>Comparative genomics of honeybee gut symbionts reveal geographically distinct and subgroup specific antibiotic resistance.</title>
        <authorList>
            <person name="Ludvigsen J."/>
            <person name="Porcellato D."/>
            <person name="Labee-Lund T.M."/>
            <person name="Amdam G.V."/>
            <person name="Rudi K."/>
        </authorList>
    </citation>
    <scope>NUCLEOTIDE SEQUENCE [LARGE SCALE GENOMIC DNA]</scope>
    <source>
        <strain evidence="2 3">A-4-12</strain>
    </source>
</reference>
<proteinExistence type="predicted"/>
<keyword evidence="1" id="KW-0812">Transmembrane</keyword>
<evidence type="ECO:0008006" key="4">
    <source>
        <dbReference type="Google" id="ProtNLM"/>
    </source>
</evidence>
<comment type="caution">
    <text evidence="2">The sequence shown here is derived from an EMBL/GenBank/DDBJ whole genome shotgun (WGS) entry which is preliminary data.</text>
</comment>
<gene>
    <name evidence="2" type="ORF">B6D06_09765</name>
</gene>
<evidence type="ECO:0000313" key="2">
    <source>
        <dbReference type="EMBL" id="OTQ48446.1"/>
    </source>
</evidence>
<dbReference type="NCBIfam" id="NF007848">
    <property type="entry name" value="PRK10557.1"/>
    <property type="match status" value="1"/>
</dbReference>
<dbReference type="AlphaFoldDB" id="A0A242NS92"/>
<protein>
    <recommendedName>
        <fullName evidence="4">Prepilin peptidase-dependent protein</fullName>
    </recommendedName>
</protein>
<dbReference type="GeneID" id="99744580"/>
<dbReference type="PIRSF" id="PIRSF004525">
    <property type="entry name" value="Pilin_peptidase-dep_B_prd"/>
    <property type="match status" value="1"/>
</dbReference>
<sequence length="187" mass="21970">MLKQNGFSLFEILLSIAFSSLIFIGITSFYSKLQTILLEKNLRIHLEKNIHQGLVSITKDLKRAGFIANSPEKMKQHPIEINTSNNCYIFRYDSEIRNDWIYDRNTPSKSDIFAYRFYKNNLEYKVGSISCEGVNWEKIFDPHDIKITQFSIKQQNNYFVINIAAQLKKNKKIIYQTVTIIKNENPF</sequence>
<keyword evidence="1" id="KW-1133">Transmembrane helix</keyword>
<feature type="transmembrane region" description="Helical" evidence="1">
    <location>
        <begin position="12"/>
        <end position="30"/>
    </location>
</feature>
<dbReference type="EMBL" id="NASK01000102">
    <property type="protein sequence ID" value="OTQ48446.1"/>
    <property type="molecule type" value="Genomic_DNA"/>
</dbReference>
<evidence type="ECO:0000313" key="3">
    <source>
        <dbReference type="Proteomes" id="UP000194968"/>
    </source>
</evidence>
<organism evidence="2 3">
    <name type="scientific">Gilliamella apis</name>
    <dbReference type="NCBI Taxonomy" id="1970738"/>
    <lineage>
        <taxon>Bacteria</taxon>
        <taxon>Pseudomonadati</taxon>
        <taxon>Pseudomonadota</taxon>
        <taxon>Gammaproteobacteria</taxon>
        <taxon>Orbales</taxon>
        <taxon>Orbaceae</taxon>
        <taxon>Gilliamella</taxon>
    </lineage>
</organism>
<evidence type="ECO:0000256" key="1">
    <source>
        <dbReference type="SAM" id="Phobius"/>
    </source>
</evidence>
<keyword evidence="1" id="KW-0472">Membrane</keyword>
<dbReference type="OrthoDB" id="7059546at2"/>
<name>A0A242NS92_9GAMM</name>
<accession>A0A242NS92</accession>
<dbReference type="InterPro" id="IPR016419">
    <property type="entry name" value="Prepilin_Pept-dep_B_prd"/>
</dbReference>
<dbReference type="RefSeq" id="WP_065614080.1">
    <property type="nucleotide sequence ID" value="NZ_CP132382.1"/>
</dbReference>
<dbReference type="Proteomes" id="UP000194968">
    <property type="component" value="Unassembled WGS sequence"/>
</dbReference>